<dbReference type="RefSeq" id="WP_089671252.1">
    <property type="nucleotide sequence ID" value="NZ_CP024845.1"/>
</dbReference>
<dbReference type="GeneID" id="35001896"/>
<accession>A0A2H4Q0H8</accession>
<evidence type="ECO:0000313" key="2">
    <source>
        <dbReference type="EMBL" id="SEI63124.1"/>
    </source>
</evidence>
<protein>
    <submittedName>
        <fullName evidence="2">Uncharacterized protein</fullName>
    </submittedName>
</protein>
<keyword evidence="3" id="KW-1185">Reference proteome</keyword>
<organism evidence="2 3">
    <name type="scientific">Halohasta litchfieldiae</name>
    <dbReference type="NCBI Taxonomy" id="1073996"/>
    <lineage>
        <taxon>Archaea</taxon>
        <taxon>Methanobacteriati</taxon>
        <taxon>Methanobacteriota</taxon>
        <taxon>Stenosarchaea group</taxon>
        <taxon>Halobacteria</taxon>
        <taxon>Halobacteriales</taxon>
        <taxon>Haloferacaceae</taxon>
        <taxon>Halohasta</taxon>
    </lineage>
</organism>
<name>A0A1H6SB35_9EURY</name>
<dbReference type="EMBL" id="FNYR01000004">
    <property type="protein sequence ID" value="SEI63124.1"/>
    <property type="molecule type" value="Genomic_DNA"/>
</dbReference>
<dbReference type="KEGG" id="hae:halTADL_1081"/>
<dbReference type="Proteomes" id="UP000198888">
    <property type="component" value="Unassembled WGS sequence"/>
</dbReference>
<feature type="region of interest" description="Disordered" evidence="1">
    <location>
        <begin position="70"/>
        <end position="93"/>
    </location>
</feature>
<reference evidence="2 3" key="1">
    <citation type="submission" date="2016-10" db="EMBL/GenBank/DDBJ databases">
        <authorList>
            <person name="de Groot N.N."/>
        </authorList>
    </citation>
    <scope>NUCLEOTIDE SEQUENCE [LARGE SCALE GENOMIC DNA]</scope>
    <source>
        <strain evidence="2 3">DSM 22187</strain>
    </source>
</reference>
<accession>A0A1H6SB35</accession>
<proteinExistence type="predicted"/>
<gene>
    <name evidence="2" type="ORF">SAMN05444271_104115</name>
</gene>
<sequence length="93" mass="9850">MLKLLIGLVGLVEALYPDRFISTLTDLSYDYEGEPPTAKPWVVTAARIEGVVLLGVAIRAAIKADWAAKADAASTDTDDSDSTAEPSGTVDRI</sequence>
<evidence type="ECO:0000313" key="3">
    <source>
        <dbReference type="Proteomes" id="UP000198888"/>
    </source>
</evidence>
<dbReference type="OrthoDB" id="260081at2157"/>
<dbReference type="AlphaFoldDB" id="A0A1H6SB35"/>
<dbReference type="STRING" id="1073996.SAMN05444271_104115"/>
<evidence type="ECO:0000256" key="1">
    <source>
        <dbReference type="SAM" id="MobiDB-lite"/>
    </source>
</evidence>